<name>A0AAD1MD09_9MYCO</name>
<dbReference type="PANTHER" id="PTHR43819:SF1">
    <property type="entry name" value="ARCHAEAL-TYPE GLUTAMATE SYNTHASE [NADPH]"/>
    <property type="match status" value="1"/>
</dbReference>
<dbReference type="SUPFAM" id="SSF51395">
    <property type="entry name" value="FMN-linked oxidoreductases"/>
    <property type="match status" value="1"/>
</dbReference>
<dbReference type="RefSeq" id="WP_115320368.1">
    <property type="nucleotide sequence ID" value="NZ_AP022561.1"/>
</dbReference>
<evidence type="ECO:0000256" key="1">
    <source>
        <dbReference type="ARBA" id="ARBA00009716"/>
    </source>
</evidence>
<dbReference type="CDD" id="cd02808">
    <property type="entry name" value="GltS_FMN"/>
    <property type="match status" value="1"/>
</dbReference>
<protein>
    <submittedName>
        <fullName evidence="4">FMN-binding glutamate synthase family protein</fullName>
    </submittedName>
</protein>
<dbReference type="AlphaFoldDB" id="A0AAD1MD09"/>
<sequence>MLRALAVTSLWVVALAAAALALAASSLWWLIAVPLVAIAALGTWDLLQTRHTLLRSYPVLAHARWLAEAMRPEIRQYFIESNTEASPFDRETRDMVYERAKGTKSDEPFGTERDVNALGYEFLRHSLRARFASELAPRVRLGGPDCTRPYDIALLNVSAMSFGALSGNAIEALNGGAARGGFAHDTGEGGISPYHLKHGGDLIWEIGSGYFGCRDAGGHFDAALFEEKAAWPTVKAISIKLSQGAKPGLGGVLPGAKVSAEIAATRGVPIGQTVVSPPAHTAFRTPLEMMHFIATLRSLSGGKPVGFKLCIGARTEFLSICKAMLHTGITPDFIIVDGSEGGTGAAPQEFEDHVGMPLTEGLMLVHNALVGTGLRRHIRVGASGKVASGVDIVSRICQGADFTLSARAMMFAIGCIQAMKCNTNRCPTGVATQDKARARALYVPDKTERVVNFQRATVASAAQIVASMGLNGFEELEPSMLNRRIEGQRTRTYAEIYDWLMPGELLDDPPESWRSDWIEACAEEFR</sequence>
<dbReference type="KEGG" id="maic:MAIC_31440"/>
<dbReference type="Proteomes" id="UP000467327">
    <property type="component" value="Chromosome"/>
</dbReference>
<dbReference type="GO" id="GO:0006537">
    <property type="term" value="P:glutamate biosynthetic process"/>
    <property type="evidence" value="ECO:0007669"/>
    <property type="project" value="InterPro"/>
</dbReference>
<dbReference type="InterPro" id="IPR002932">
    <property type="entry name" value="Glu_synthdom"/>
</dbReference>
<reference evidence="4 5" key="1">
    <citation type="journal article" date="2019" name="Emerg. Microbes Infect.">
        <title>Comprehensive subspecies identification of 175 nontuberculous mycobacteria species based on 7547 genomic profiles.</title>
        <authorList>
            <person name="Matsumoto Y."/>
            <person name="Kinjo T."/>
            <person name="Motooka D."/>
            <person name="Nabeya D."/>
            <person name="Jung N."/>
            <person name="Uechi K."/>
            <person name="Horii T."/>
            <person name="Iida T."/>
            <person name="Fujita J."/>
            <person name="Nakamura S."/>
        </authorList>
    </citation>
    <scope>NUCLEOTIDE SEQUENCE [LARGE SCALE GENOMIC DNA]</scope>
    <source>
        <strain evidence="4 5">JCM 6376</strain>
    </source>
</reference>
<evidence type="ECO:0000313" key="5">
    <source>
        <dbReference type="Proteomes" id="UP000467327"/>
    </source>
</evidence>
<gene>
    <name evidence="4" type="ORF">MAIC_31440</name>
</gene>
<dbReference type="Gene3D" id="3.20.20.70">
    <property type="entry name" value="Aldolase class I"/>
    <property type="match status" value="1"/>
</dbReference>
<evidence type="ECO:0000256" key="2">
    <source>
        <dbReference type="PIRNR" id="PIRNR006429"/>
    </source>
</evidence>
<dbReference type="EMBL" id="AP022561">
    <property type="protein sequence ID" value="BBX08341.1"/>
    <property type="molecule type" value="Genomic_DNA"/>
</dbReference>
<dbReference type="GO" id="GO:0015930">
    <property type="term" value="F:glutamate synthase activity"/>
    <property type="evidence" value="ECO:0007669"/>
    <property type="project" value="InterPro"/>
</dbReference>
<proteinExistence type="inferred from homology"/>
<dbReference type="PIRSF" id="PIRSF500060">
    <property type="entry name" value="UCP500060"/>
    <property type="match status" value="1"/>
</dbReference>
<dbReference type="InterPro" id="IPR024188">
    <property type="entry name" value="GltB"/>
</dbReference>
<dbReference type="InterPro" id="IPR013785">
    <property type="entry name" value="Aldolase_TIM"/>
</dbReference>
<dbReference type="PANTHER" id="PTHR43819">
    <property type="entry name" value="ARCHAEAL-TYPE GLUTAMATE SYNTHASE [NADPH]"/>
    <property type="match status" value="1"/>
</dbReference>
<dbReference type="PIRSF" id="PIRSF006429">
    <property type="entry name" value="GOGAT_lg_2"/>
    <property type="match status" value="1"/>
</dbReference>
<organism evidence="4 5">
    <name type="scientific">Mycolicibacterium aichiense</name>
    <dbReference type="NCBI Taxonomy" id="1799"/>
    <lineage>
        <taxon>Bacteria</taxon>
        <taxon>Bacillati</taxon>
        <taxon>Actinomycetota</taxon>
        <taxon>Actinomycetes</taxon>
        <taxon>Mycobacteriales</taxon>
        <taxon>Mycobacteriaceae</taxon>
        <taxon>Mycolicibacterium</taxon>
    </lineage>
</organism>
<evidence type="ECO:0000313" key="4">
    <source>
        <dbReference type="EMBL" id="BBX08341.1"/>
    </source>
</evidence>
<dbReference type="InterPro" id="IPR027283">
    <property type="entry name" value="YerD"/>
</dbReference>
<feature type="domain" description="Glutamate synthase" evidence="3">
    <location>
        <begin position="155"/>
        <end position="471"/>
    </location>
</feature>
<keyword evidence="5" id="KW-1185">Reference proteome</keyword>
<accession>A0AAD1MD09</accession>
<comment type="similarity">
    <text evidence="1 2">Belongs to the glutamate synthase family.</text>
</comment>
<evidence type="ECO:0000259" key="3">
    <source>
        <dbReference type="Pfam" id="PF01645"/>
    </source>
</evidence>
<dbReference type="Pfam" id="PF01645">
    <property type="entry name" value="Glu_synthase"/>
    <property type="match status" value="1"/>
</dbReference>